<dbReference type="InterPro" id="IPR037118">
    <property type="entry name" value="Val-tRNA_synth_C_sf"/>
</dbReference>
<dbReference type="SMART" id="SM00382">
    <property type="entry name" value="AAA"/>
    <property type="match status" value="2"/>
</dbReference>
<feature type="domain" description="ABC transporter" evidence="4">
    <location>
        <begin position="328"/>
        <end position="541"/>
    </location>
</feature>
<accession>A0ABR7NVU4</accession>
<dbReference type="Gene3D" id="3.40.50.300">
    <property type="entry name" value="P-loop containing nucleotide triphosphate hydrolases"/>
    <property type="match status" value="2"/>
</dbReference>
<organism evidence="5 6">
    <name type="scientific">Enterocloster hominis</name>
    <name type="common">ex Liu et al. 2021</name>
    <dbReference type="NCBI Taxonomy" id="2763663"/>
    <lineage>
        <taxon>Bacteria</taxon>
        <taxon>Bacillati</taxon>
        <taxon>Bacillota</taxon>
        <taxon>Clostridia</taxon>
        <taxon>Lachnospirales</taxon>
        <taxon>Lachnospiraceae</taxon>
        <taxon>Enterocloster</taxon>
    </lineage>
</organism>
<keyword evidence="1" id="KW-0547">Nucleotide-binding</keyword>
<gene>
    <name evidence="5" type="ORF">H8708_12585</name>
</gene>
<dbReference type="GO" id="GO:0005524">
    <property type="term" value="F:ATP binding"/>
    <property type="evidence" value="ECO:0007669"/>
    <property type="project" value="UniProtKB-KW"/>
</dbReference>
<evidence type="ECO:0000313" key="6">
    <source>
        <dbReference type="Proteomes" id="UP000647491"/>
    </source>
</evidence>
<keyword evidence="2 5" id="KW-0067">ATP-binding</keyword>
<feature type="domain" description="ABC transporter" evidence="4">
    <location>
        <begin position="3"/>
        <end position="258"/>
    </location>
</feature>
<sequence>MILSCSSICKSFGSDDILKNASFHIEEHEKAAIVGINGAGKSTLLKIITGELPADSGEVVISKGKTLGYLAQNQDLLSHRTIYDEMLEVKRPVIEMEERLRELEVSMKLADGEELEAMMDTYSRLSHQFDLINGYAWKSEIVGVLKGLGFPEEEFGKQISTLSGGQKTRVSLGKLLLTSPDIILLDEPTNHLDMSSIAWLENYLLNYKGSVIIVAHDRYFLDKIVTKVVELDNGKATVYLGNYSAYSEKRAQMRAIQMKAYLNQQQEIKHQEEVIEKLKSFNREKSIKRAESREKMLNKIEVLEKPTEINDAMDIRLEPNILSGNDVLTVRDLEKSFGAQHLFSHVDFDVKRGERVAIIGDNGTGKTTILKMINGLVTPDHGEITLGSRVHIGYYDQDHQVLHMDKTLFEEISDAYPGMNNTQIRNTLASFLFTGDDAFKRIGDLSGGERGRVSLAKLMLSEANFLILDEPTNHLDITSKEILENALSHYGGTVLYVSHDRYFINKTATRILDLTGGKLLNYIGNYDYYLEKREAMMAAHFGTSSDGTAKTPAAGGSVFSGSVLRTAGAADSGQASVSVQSVSPNSPATDTKLDWKAQKEEQARLRKRQNDLKKVEAEIHDLETRDGEIDALLCDESVFTDVARLMELNKEKEDLAAKLEVLYEKWEELAE</sequence>
<protein>
    <submittedName>
        <fullName evidence="5">ABC-F family ATP-binding cassette domain-containing protein</fullName>
    </submittedName>
</protein>
<dbReference type="EMBL" id="JACRTJ010000027">
    <property type="protein sequence ID" value="MBC8600054.1"/>
    <property type="molecule type" value="Genomic_DNA"/>
</dbReference>
<dbReference type="CDD" id="cd03221">
    <property type="entry name" value="ABCF_EF-3"/>
    <property type="match status" value="2"/>
</dbReference>
<feature type="coiled-coil region" evidence="3">
    <location>
        <begin position="598"/>
        <end position="669"/>
    </location>
</feature>
<comment type="caution">
    <text evidence="5">The sequence shown here is derived from an EMBL/GenBank/DDBJ whole genome shotgun (WGS) entry which is preliminary data.</text>
</comment>
<dbReference type="InterPro" id="IPR032781">
    <property type="entry name" value="ABC_tran_Xtn"/>
</dbReference>
<evidence type="ECO:0000313" key="5">
    <source>
        <dbReference type="EMBL" id="MBC8600054.1"/>
    </source>
</evidence>
<name>A0ABR7NVU4_9FIRM</name>
<dbReference type="NCBIfam" id="NF000355">
    <property type="entry name" value="ribo_prot_ABC_F"/>
    <property type="match status" value="1"/>
</dbReference>
<keyword evidence="6" id="KW-1185">Reference proteome</keyword>
<dbReference type="PANTHER" id="PTHR42855">
    <property type="entry name" value="ABC TRANSPORTER ATP-BINDING SUBUNIT"/>
    <property type="match status" value="1"/>
</dbReference>
<dbReference type="InterPro" id="IPR051309">
    <property type="entry name" value="ABCF_ATPase"/>
</dbReference>
<evidence type="ECO:0000256" key="3">
    <source>
        <dbReference type="SAM" id="Coils"/>
    </source>
</evidence>
<dbReference type="InterPro" id="IPR027417">
    <property type="entry name" value="P-loop_NTPase"/>
</dbReference>
<evidence type="ECO:0000256" key="2">
    <source>
        <dbReference type="ARBA" id="ARBA00022840"/>
    </source>
</evidence>
<dbReference type="Gene3D" id="1.10.287.380">
    <property type="entry name" value="Valyl-tRNA synthetase, C-terminal domain"/>
    <property type="match status" value="1"/>
</dbReference>
<dbReference type="SUPFAM" id="SSF52540">
    <property type="entry name" value="P-loop containing nucleoside triphosphate hydrolases"/>
    <property type="match status" value="2"/>
</dbReference>
<dbReference type="PROSITE" id="PS00211">
    <property type="entry name" value="ABC_TRANSPORTER_1"/>
    <property type="match status" value="1"/>
</dbReference>
<dbReference type="InterPro" id="IPR017871">
    <property type="entry name" value="ABC_transporter-like_CS"/>
</dbReference>
<dbReference type="Pfam" id="PF00005">
    <property type="entry name" value="ABC_tran"/>
    <property type="match status" value="2"/>
</dbReference>
<dbReference type="InterPro" id="IPR003593">
    <property type="entry name" value="AAA+_ATPase"/>
</dbReference>
<evidence type="ECO:0000259" key="4">
    <source>
        <dbReference type="PROSITE" id="PS50893"/>
    </source>
</evidence>
<dbReference type="RefSeq" id="WP_262428057.1">
    <property type="nucleotide sequence ID" value="NZ_JACRTJ010000027.1"/>
</dbReference>
<dbReference type="InterPro" id="IPR003439">
    <property type="entry name" value="ABC_transporter-like_ATP-bd"/>
</dbReference>
<proteinExistence type="predicted"/>
<reference evidence="5 6" key="1">
    <citation type="submission" date="2020-08" db="EMBL/GenBank/DDBJ databases">
        <title>Genome public.</title>
        <authorList>
            <person name="Liu C."/>
            <person name="Sun Q."/>
        </authorList>
    </citation>
    <scope>NUCLEOTIDE SEQUENCE [LARGE SCALE GENOMIC DNA]</scope>
    <source>
        <strain evidence="5 6">BX10</strain>
    </source>
</reference>
<dbReference type="PANTHER" id="PTHR42855:SF2">
    <property type="entry name" value="DRUG RESISTANCE ABC TRANSPORTER,ATP-BINDING PROTEIN"/>
    <property type="match status" value="1"/>
</dbReference>
<dbReference type="PROSITE" id="PS50893">
    <property type="entry name" value="ABC_TRANSPORTER_2"/>
    <property type="match status" value="2"/>
</dbReference>
<dbReference type="Proteomes" id="UP000647491">
    <property type="component" value="Unassembled WGS sequence"/>
</dbReference>
<dbReference type="Pfam" id="PF12848">
    <property type="entry name" value="ABC_tran_Xtn"/>
    <property type="match status" value="1"/>
</dbReference>
<dbReference type="Pfam" id="PF16326">
    <property type="entry name" value="ABC_tran_CTD"/>
    <property type="match status" value="1"/>
</dbReference>
<keyword evidence="3" id="KW-0175">Coiled coil</keyword>
<dbReference type="InterPro" id="IPR032524">
    <property type="entry name" value="ABC_tran_C"/>
</dbReference>
<evidence type="ECO:0000256" key="1">
    <source>
        <dbReference type="ARBA" id="ARBA00022741"/>
    </source>
</evidence>